<organism evidence="1 2">
    <name type="scientific">Sulfitobacter profundi</name>
    <dbReference type="NCBI Taxonomy" id="2679961"/>
    <lineage>
        <taxon>Bacteria</taxon>
        <taxon>Pseudomonadati</taxon>
        <taxon>Pseudomonadota</taxon>
        <taxon>Alphaproteobacteria</taxon>
        <taxon>Rhodobacterales</taxon>
        <taxon>Roseobacteraceae</taxon>
        <taxon>Sulfitobacter</taxon>
    </lineage>
</organism>
<proteinExistence type="predicted"/>
<keyword evidence="2" id="KW-1185">Reference proteome</keyword>
<protein>
    <submittedName>
        <fullName evidence="1">Uncharacterized protein</fullName>
    </submittedName>
</protein>
<dbReference type="RefSeq" id="WP_132446890.1">
    <property type="nucleotide sequence ID" value="NZ_JBHSWA010000005.1"/>
</dbReference>
<gene>
    <name evidence="1" type="ORF">ACFQAU_21415</name>
</gene>
<comment type="caution">
    <text evidence="1">The sequence shown here is derived from an EMBL/GenBank/DDBJ whole genome shotgun (WGS) entry which is preliminary data.</text>
</comment>
<name>A0ABW1Z2V8_9RHOB</name>
<sequence>MTKSPLNHTKDMIEKAQKGQQWMGYRSDPVPSMETEFSPEEHWQSQLTALCAQWEGSSAEVRAISFVFTDEPYHLSKFVFDAVVVWDEEAFRRVEIGDLPERLRDALSNFQKRHGPELLCYVGDTLMRMADEYSHTLLTGQAYLTMDTLTVLNVWGANCSGVKQLTPALPYAITALVSGSMHDAAARLSQDTRQGGLLDFLDWTTMDQDQSRVSKSHVRKFIAPPPPLTVPKLDDDLLRELGVM</sequence>
<dbReference type="EMBL" id="JBHSWA010000005">
    <property type="protein sequence ID" value="MFC6643891.1"/>
    <property type="molecule type" value="Genomic_DNA"/>
</dbReference>
<accession>A0ABW1Z2V8</accession>
<reference evidence="2" key="1">
    <citation type="journal article" date="2019" name="Int. J. Syst. Evol. Microbiol.">
        <title>The Global Catalogue of Microorganisms (GCM) 10K type strain sequencing project: providing services to taxonomists for standard genome sequencing and annotation.</title>
        <authorList>
            <consortium name="The Broad Institute Genomics Platform"/>
            <consortium name="The Broad Institute Genome Sequencing Center for Infectious Disease"/>
            <person name="Wu L."/>
            <person name="Ma J."/>
        </authorList>
    </citation>
    <scope>NUCLEOTIDE SEQUENCE [LARGE SCALE GENOMIC DNA]</scope>
    <source>
        <strain evidence="2">NBRC 111368</strain>
    </source>
</reference>
<dbReference type="Proteomes" id="UP001596403">
    <property type="component" value="Unassembled WGS sequence"/>
</dbReference>
<evidence type="ECO:0000313" key="1">
    <source>
        <dbReference type="EMBL" id="MFC6643891.1"/>
    </source>
</evidence>
<evidence type="ECO:0000313" key="2">
    <source>
        <dbReference type="Proteomes" id="UP001596403"/>
    </source>
</evidence>